<feature type="compositionally biased region" description="Low complexity" evidence="2">
    <location>
        <begin position="321"/>
        <end position="340"/>
    </location>
</feature>
<gene>
    <name evidence="4" type="ORF">NIES37_24340</name>
</gene>
<dbReference type="InterPro" id="IPR001309">
    <property type="entry name" value="Pept_C14_p20"/>
</dbReference>
<dbReference type="InterPro" id="IPR029030">
    <property type="entry name" value="Caspase-like_dom_sf"/>
</dbReference>
<evidence type="ECO:0000259" key="3">
    <source>
        <dbReference type="PROSITE" id="PS50208"/>
    </source>
</evidence>
<dbReference type="EMBL" id="AP018248">
    <property type="protein sequence ID" value="BAY98484.1"/>
    <property type="molecule type" value="Genomic_DNA"/>
</dbReference>
<dbReference type="InterPro" id="IPR052039">
    <property type="entry name" value="Caspase-related_regulators"/>
</dbReference>
<dbReference type="PROSITE" id="PS50208">
    <property type="entry name" value="CASPASE_P20"/>
    <property type="match status" value="1"/>
</dbReference>
<organism evidence="4 5">
    <name type="scientific">Tolypothrix tenuis PCC 7101</name>
    <dbReference type="NCBI Taxonomy" id="231146"/>
    <lineage>
        <taxon>Bacteria</taxon>
        <taxon>Bacillati</taxon>
        <taxon>Cyanobacteriota</taxon>
        <taxon>Cyanophyceae</taxon>
        <taxon>Nostocales</taxon>
        <taxon>Tolypothrichaceae</taxon>
        <taxon>Tolypothrix</taxon>
    </lineage>
</organism>
<evidence type="ECO:0000313" key="5">
    <source>
        <dbReference type="Proteomes" id="UP000218785"/>
    </source>
</evidence>
<dbReference type="Gene3D" id="3.40.50.1460">
    <property type="match status" value="1"/>
</dbReference>
<evidence type="ECO:0000256" key="1">
    <source>
        <dbReference type="ARBA" id="ARBA00010134"/>
    </source>
</evidence>
<feature type="region of interest" description="Disordered" evidence="2">
    <location>
        <begin position="316"/>
        <end position="340"/>
    </location>
</feature>
<sequence length="506" mass="55888">MLRRKWLLLLTTTALLLPLASILIVKKIWKIPEFASDEWIATTEEKIINVANNLPVASDNSVMDDKLKNVMGELIAQNRLAMQKEYRTALVIGNSKYKLATELANPTNDATDIANSLRKLGFEVTLLKDADLRQMEQAIDNFNRSLRQGGTGLFYYAGHGTQVDGENYLIPVDARLEREQDVRYESLPVGKLLNVMEDASNDVNIIILDACRNNPFGRKWRSLQRGLAPPTQTVKGTLIAYATSPGKTALDGEGRNSPYTTALLQHMKTPNLDVEQMFKQVRTDVLKETGGKQTPWESSSLVGSFAFNAVGNNVATSAGKSSPLPTSTTPITTPSASPITSLVITPSPTLSPTTGTRTAYFTQPPSLLKASTTYNRVSEPGAVYYFTINLPENAGEPLQKITIQQREGLEYIRFQLDKSVAFEGTESQEGQKIEFNDISSDQKTQTVSIAFNPPVSPGKKITIGLKARQNPQFDGVYLFGVTAFPQGEKSHSQFLGFGRLHFYRRN</sequence>
<dbReference type="PANTHER" id="PTHR22576">
    <property type="entry name" value="MUCOSA ASSOCIATED LYMPHOID TISSUE LYMPHOMA TRANSLOCATION PROTEIN 1/PARACASPASE"/>
    <property type="match status" value="1"/>
</dbReference>
<name>A0A1Z4MYC4_9CYAN</name>
<protein>
    <submittedName>
        <fullName evidence="4">Peptidase C14 caspase catalytic subunit p20</fullName>
    </submittedName>
</protein>
<accession>A0A1Z4MYC4</accession>
<feature type="domain" description="Caspase family p20" evidence="3">
    <location>
        <begin position="85"/>
        <end position="215"/>
    </location>
</feature>
<dbReference type="InterPro" id="IPR011600">
    <property type="entry name" value="Pept_C14_caspase"/>
</dbReference>
<dbReference type="Proteomes" id="UP000218785">
    <property type="component" value="Chromosome"/>
</dbReference>
<keyword evidence="5" id="KW-1185">Reference proteome</keyword>
<evidence type="ECO:0000313" key="4">
    <source>
        <dbReference type="EMBL" id="BAY98484.1"/>
    </source>
</evidence>
<dbReference type="Pfam" id="PF10989">
    <property type="entry name" value="DUF2808"/>
    <property type="match status" value="1"/>
</dbReference>
<dbReference type="SUPFAM" id="SSF52129">
    <property type="entry name" value="Caspase-like"/>
    <property type="match status" value="1"/>
</dbReference>
<dbReference type="GO" id="GO:0006508">
    <property type="term" value="P:proteolysis"/>
    <property type="evidence" value="ECO:0007669"/>
    <property type="project" value="InterPro"/>
</dbReference>
<evidence type="ECO:0000256" key="2">
    <source>
        <dbReference type="SAM" id="MobiDB-lite"/>
    </source>
</evidence>
<dbReference type="PANTHER" id="PTHR22576:SF37">
    <property type="entry name" value="MUCOSA-ASSOCIATED LYMPHOID TISSUE LYMPHOMA TRANSLOCATION PROTEIN 1"/>
    <property type="match status" value="1"/>
</dbReference>
<reference evidence="4 5" key="1">
    <citation type="submission" date="2017-06" db="EMBL/GenBank/DDBJ databases">
        <title>Genome sequencing of cyanobaciteial culture collection at National Institute for Environmental Studies (NIES).</title>
        <authorList>
            <person name="Hirose Y."/>
            <person name="Shimura Y."/>
            <person name="Fujisawa T."/>
            <person name="Nakamura Y."/>
            <person name="Kawachi M."/>
        </authorList>
    </citation>
    <scope>NUCLEOTIDE SEQUENCE [LARGE SCALE GENOMIC DNA]</scope>
    <source>
        <strain evidence="4 5">NIES-37</strain>
    </source>
</reference>
<dbReference type="AlphaFoldDB" id="A0A1Z4MYC4"/>
<dbReference type="KEGG" id="ttq:NIES37_24340"/>
<dbReference type="InterPro" id="IPR015917">
    <property type="entry name" value="Pept_C14A"/>
</dbReference>
<comment type="similarity">
    <text evidence="1">Belongs to the peptidase C14A family.</text>
</comment>
<dbReference type="Pfam" id="PF00656">
    <property type="entry name" value="Peptidase_C14"/>
    <property type="match status" value="1"/>
</dbReference>
<dbReference type="GO" id="GO:0004197">
    <property type="term" value="F:cysteine-type endopeptidase activity"/>
    <property type="evidence" value="ECO:0007669"/>
    <property type="project" value="InterPro"/>
</dbReference>
<proteinExistence type="inferred from homology"/>
<dbReference type="SMART" id="SM00115">
    <property type="entry name" value="CASc"/>
    <property type="match status" value="1"/>
</dbReference>
<dbReference type="InterPro" id="IPR021256">
    <property type="entry name" value="DUF2808"/>
</dbReference>